<keyword evidence="5" id="KW-1133">Transmembrane helix</keyword>
<comment type="caution">
    <text evidence="10">The sequence shown here is derived from an EMBL/GenBank/DDBJ whole genome shotgun (WGS) entry which is preliminary data.</text>
</comment>
<dbReference type="InterPro" id="IPR018011">
    <property type="entry name" value="Carb_sulfotrans_8-10"/>
</dbReference>
<organism evidence="10 11">
    <name type="scientific">Mizuhopecten yessoensis</name>
    <name type="common">Japanese scallop</name>
    <name type="synonym">Patinopecten yessoensis</name>
    <dbReference type="NCBI Taxonomy" id="6573"/>
    <lineage>
        <taxon>Eukaryota</taxon>
        <taxon>Metazoa</taxon>
        <taxon>Spiralia</taxon>
        <taxon>Lophotrochozoa</taxon>
        <taxon>Mollusca</taxon>
        <taxon>Bivalvia</taxon>
        <taxon>Autobranchia</taxon>
        <taxon>Pteriomorphia</taxon>
        <taxon>Pectinida</taxon>
        <taxon>Pectinoidea</taxon>
        <taxon>Pectinidae</taxon>
        <taxon>Mizuhopecten</taxon>
    </lineage>
</organism>
<dbReference type="EC" id="2.8.2.-" evidence="9"/>
<proteinExistence type="inferred from homology"/>
<evidence type="ECO:0000256" key="8">
    <source>
        <dbReference type="ARBA" id="ARBA00023180"/>
    </source>
</evidence>
<dbReference type="Pfam" id="PF03567">
    <property type="entry name" value="Sulfotransfer_2"/>
    <property type="match status" value="1"/>
</dbReference>
<comment type="subcellular location">
    <subcellularLocation>
        <location evidence="1 9">Golgi apparatus membrane</location>
        <topology evidence="1 9">Single-pass type II membrane protein</topology>
    </subcellularLocation>
</comment>
<dbReference type="AlphaFoldDB" id="A0A210Q7N7"/>
<evidence type="ECO:0000256" key="6">
    <source>
        <dbReference type="ARBA" id="ARBA00023034"/>
    </source>
</evidence>
<evidence type="ECO:0000256" key="2">
    <source>
        <dbReference type="ARBA" id="ARBA00006339"/>
    </source>
</evidence>
<dbReference type="OrthoDB" id="6117100at2759"/>
<gene>
    <name evidence="10" type="ORF">KP79_PYT06900</name>
</gene>
<keyword evidence="11" id="KW-1185">Reference proteome</keyword>
<evidence type="ECO:0000256" key="3">
    <source>
        <dbReference type="ARBA" id="ARBA00022679"/>
    </source>
</evidence>
<sequence>MKRSHLNRCFILLVIAGLALLFIMHNRTSLKAFQGNMLFKPQGNVQHRMIVKEDEDTFEKRRDHLLEVCNSSFVNETGQIFQYVKSKYLLYDSKHNFVFCMVQKVGCTFWRRVFYSLKHKETSNIYSINNLKVHDEHIPTLGQFDVIKAKRVLRSATTAMFVREPYERAFSGYLDKLHTLNPYYMKSLGRPIIKMMRKHATTKSLNCGHDATFTELIRYLVKQKRNGQLLNIDHHFSPIYTHCLPCDIKYDFIGKMESFDEDTSYVMSKTNMFQNKSISMSKNASIIDDLYTKMIDAFNAQKTMSDCMTLREMYGRVWRTLQLRGLVNPDVPMPDSQNITLDMMHREAVKVSDPSRVLEYKHKGFVEMYKTVDRHLLLEFREYVLKDCKLFGYDDKPPDLFSWQR</sequence>
<name>A0A210Q7N7_MIZYE</name>
<dbReference type="InterPro" id="IPR005331">
    <property type="entry name" value="Sulfotransferase"/>
</dbReference>
<keyword evidence="4" id="KW-0812">Transmembrane</keyword>
<accession>A0A210Q7N7</accession>
<evidence type="ECO:0000256" key="4">
    <source>
        <dbReference type="ARBA" id="ARBA00022692"/>
    </source>
</evidence>
<dbReference type="GO" id="GO:0008146">
    <property type="term" value="F:sulfotransferase activity"/>
    <property type="evidence" value="ECO:0007669"/>
    <property type="project" value="InterPro"/>
</dbReference>
<reference evidence="10 11" key="1">
    <citation type="journal article" date="2017" name="Nat. Ecol. Evol.">
        <title>Scallop genome provides insights into evolution of bilaterian karyotype and development.</title>
        <authorList>
            <person name="Wang S."/>
            <person name="Zhang J."/>
            <person name="Jiao W."/>
            <person name="Li J."/>
            <person name="Xun X."/>
            <person name="Sun Y."/>
            <person name="Guo X."/>
            <person name="Huan P."/>
            <person name="Dong B."/>
            <person name="Zhang L."/>
            <person name="Hu X."/>
            <person name="Sun X."/>
            <person name="Wang J."/>
            <person name="Zhao C."/>
            <person name="Wang Y."/>
            <person name="Wang D."/>
            <person name="Huang X."/>
            <person name="Wang R."/>
            <person name="Lv J."/>
            <person name="Li Y."/>
            <person name="Zhang Z."/>
            <person name="Liu B."/>
            <person name="Lu W."/>
            <person name="Hui Y."/>
            <person name="Liang J."/>
            <person name="Zhou Z."/>
            <person name="Hou R."/>
            <person name="Li X."/>
            <person name="Liu Y."/>
            <person name="Li H."/>
            <person name="Ning X."/>
            <person name="Lin Y."/>
            <person name="Zhao L."/>
            <person name="Xing Q."/>
            <person name="Dou J."/>
            <person name="Li Y."/>
            <person name="Mao J."/>
            <person name="Guo H."/>
            <person name="Dou H."/>
            <person name="Li T."/>
            <person name="Mu C."/>
            <person name="Jiang W."/>
            <person name="Fu Q."/>
            <person name="Fu X."/>
            <person name="Miao Y."/>
            <person name="Liu J."/>
            <person name="Yu Q."/>
            <person name="Li R."/>
            <person name="Liao H."/>
            <person name="Li X."/>
            <person name="Kong Y."/>
            <person name="Jiang Z."/>
            <person name="Chourrout D."/>
            <person name="Li R."/>
            <person name="Bao Z."/>
        </authorList>
    </citation>
    <scope>NUCLEOTIDE SEQUENCE [LARGE SCALE GENOMIC DNA]</scope>
    <source>
        <strain evidence="10 11">PY_sf001</strain>
    </source>
</reference>
<keyword evidence="8 9" id="KW-0325">Glycoprotein</keyword>
<dbReference type="EMBL" id="NEDP02004694">
    <property type="protein sequence ID" value="OWF44725.1"/>
    <property type="molecule type" value="Genomic_DNA"/>
</dbReference>
<dbReference type="GO" id="GO:0000139">
    <property type="term" value="C:Golgi membrane"/>
    <property type="evidence" value="ECO:0007669"/>
    <property type="project" value="UniProtKB-SubCell"/>
</dbReference>
<evidence type="ECO:0000313" key="11">
    <source>
        <dbReference type="Proteomes" id="UP000242188"/>
    </source>
</evidence>
<keyword evidence="6 9" id="KW-0333">Golgi apparatus</keyword>
<keyword evidence="9" id="KW-0735">Signal-anchor</keyword>
<evidence type="ECO:0000256" key="5">
    <source>
        <dbReference type="ARBA" id="ARBA00022989"/>
    </source>
</evidence>
<evidence type="ECO:0000313" key="10">
    <source>
        <dbReference type="EMBL" id="OWF44725.1"/>
    </source>
</evidence>
<keyword evidence="9" id="KW-0119">Carbohydrate metabolism</keyword>
<protein>
    <recommendedName>
        <fullName evidence="9">Carbohydrate sulfotransferase</fullName>
        <ecNumber evidence="9">2.8.2.-</ecNumber>
    </recommendedName>
</protein>
<dbReference type="GO" id="GO:0016051">
    <property type="term" value="P:carbohydrate biosynthetic process"/>
    <property type="evidence" value="ECO:0007669"/>
    <property type="project" value="InterPro"/>
</dbReference>
<evidence type="ECO:0000256" key="7">
    <source>
        <dbReference type="ARBA" id="ARBA00023136"/>
    </source>
</evidence>
<keyword evidence="3 9" id="KW-0808">Transferase</keyword>
<dbReference type="PANTHER" id="PTHR12137:SF63">
    <property type="entry name" value="CARBOHYDRATE SULFOTRANSFERASE"/>
    <property type="match status" value="1"/>
</dbReference>
<dbReference type="PANTHER" id="PTHR12137">
    <property type="entry name" value="CARBOHYDRATE SULFOTRANSFERASE"/>
    <property type="match status" value="1"/>
</dbReference>
<evidence type="ECO:0000256" key="1">
    <source>
        <dbReference type="ARBA" id="ARBA00004323"/>
    </source>
</evidence>
<keyword evidence="7" id="KW-0472">Membrane</keyword>
<evidence type="ECO:0000256" key="9">
    <source>
        <dbReference type="RuleBase" id="RU364020"/>
    </source>
</evidence>
<comment type="similarity">
    <text evidence="2 9">Belongs to the sulfotransferase 2 family.</text>
</comment>
<dbReference type="Proteomes" id="UP000242188">
    <property type="component" value="Unassembled WGS sequence"/>
</dbReference>